<evidence type="ECO:0000313" key="3">
    <source>
        <dbReference type="EMBL" id="PAS92633.1"/>
    </source>
</evidence>
<accession>A0A272ER89</accession>
<dbReference type="EMBL" id="MDUX01000039">
    <property type="protein sequence ID" value="KAF7598721.1"/>
    <property type="molecule type" value="Genomic_DNA"/>
</dbReference>
<evidence type="ECO:0000313" key="5">
    <source>
        <dbReference type="Proteomes" id="UP000623509"/>
    </source>
</evidence>
<protein>
    <recommendedName>
        <fullName evidence="6">Heme biosynthesis operon protein HemX</fullName>
    </recommendedName>
</protein>
<keyword evidence="5" id="KW-1185">Reference proteome</keyword>
<evidence type="ECO:0000256" key="1">
    <source>
        <dbReference type="SAM" id="Phobius"/>
    </source>
</evidence>
<name>A0A272ER89_9RHOO</name>
<dbReference type="Proteomes" id="UP000623509">
    <property type="component" value="Unassembled WGS sequence"/>
</dbReference>
<dbReference type="PANTHER" id="PTHR38043">
    <property type="entry name" value="PROTEIN HEMX"/>
    <property type="match status" value="1"/>
</dbReference>
<reference evidence="2 5" key="1">
    <citation type="submission" date="2016-08" db="EMBL/GenBank/DDBJ databases">
        <title>Candidatus Dactylopiibacterium carminicum genome sequence.</title>
        <authorList>
            <person name="Ramirez-Puebla S.T."/>
            <person name="Ormeno-Orrillo E."/>
            <person name="Vera-Ponce De Leon A."/>
            <person name="Luis L."/>
            <person name="Sanchez-Flores A."/>
            <person name="Monica R."/>
            <person name="Martinez-Romero E."/>
        </authorList>
    </citation>
    <scope>NUCLEOTIDE SEQUENCE [LARGE SCALE GENOMIC DNA]</scope>
    <source>
        <strain evidence="2">END1</strain>
    </source>
</reference>
<proteinExistence type="predicted"/>
<dbReference type="RefSeq" id="WP_095525057.1">
    <property type="nucleotide sequence ID" value="NZ_MDUX01000039.1"/>
</dbReference>
<dbReference type="InterPro" id="IPR007470">
    <property type="entry name" value="HemX"/>
</dbReference>
<dbReference type="AlphaFoldDB" id="A0A272ER89"/>
<reference evidence="3 4" key="2">
    <citation type="submission" date="2017-07" db="EMBL/GenBank/DDBJ databases">
        <title>Candidatus Dactylopiibacterium carminicum, a nitrogen-fixing symbiont of the cochineal insect Dactylopius coccus and Dactylopius opuntiae (Hemiptera: Coccoidea: Dactylopiidae).</title>
        <authorList>
            <person name="Vera A."/>
        </authorList>
    </citation>
    <scope>NUCLEOTIDE SEQUENCE [LARGE SCALE GENOMIC DNA]</scope>
    <source>
        <strain evidence="3 4">NFDCM</strain>
    </source>
</reference>
<dbReference type="EMBL" id="NMRN01000033">
    <property type="protein sequence ID" value="PAS92633.1"/>
    <property type="molecule type" value="Genomic_DNA"/>
</dbReference>
<dbReference type="Pfam" id="PF04375">
    <property type="entry name" value="HemX"/>
    <property type="match status" value="1"/>
</dbReference>
<comment type="caution">
    <text evidence="3">The sequence shown here is derived from an EMBL/GenBank/DDBJ whole genome shotgun (WGS) entry which is preliminary data.</text>
</comment>
<keyword evidence="1" id="KW-0812">Transmembrane</keyword>
<evidence type="ECO:0000313" key="4">
    <source>
        <dbReference type="Proteomes" id="UP000216107"/>
    </source>
</evidence>
<keyword evidence="1" id="KW-1133">Transmembrane helix</keyword>
<sequence length="359" mass="39834">MDENDKISAVPPMLPAPVAPPLRRLRTDRILLVVALVGVGLLGWQTYDARSRLSDLQGEVARKLAEGDGALSEIRLATRKAQEDLAGLQGKLGLVDAKVSEAQGQYASLETLYAEFSRARDERLLTEVEQAVQIADQQLQLASNVPAALAALQSADARLAQLDQARFLPARKLLARDIERLRALPLADVPSVALQLETMMGRIEHLPLAFERAVPLRPETAQSAPAAAASPVAEAPGWIGRLANEFWRDFRDLIRIERMDGAAPVLLAPEQAVYLREHLRLRLLSARLALLQREGKLFSEDVRQSRLWLQRYFDVKARSVSDTLAELERLESSRLSMKLPTLDDTQATLRGLKLSSNRR</sequence>
<evidence type="ECO:0008006" key="6">
    <source>
        <dbReference type="Google" id="ProtNLM"/>
    </source>
</evidence>
<gene>
    <name evidence="2" type="ORF">BGI27_11660</name>
    <name evidence="3" type="ORF">CGU29_10745</name>
</gene>
<dbReference type="PANTHER" id="PTHR38043:SF1">
    <property type="entry name" value="PROTEIN HEMX"/>
    <property type="match status" value="1"/>
</dbReference>
<evidence type="ECO:0000313" key="2">
    <source>
        <dbReference type="EMBL" id="KAF7598721.1"/>
    </source>
</evidence>
<organism evidence="3 4">
    <name type="scientific">Candidatus Dactylopiibacterium carminicum</name>
    <dbReference type="NCBI Taxonomy" id="857335"/>
    <lineage>
        <taxon>Bacteria</taxon>
        <taxon>Pseudomonadati</taxon>
        <taxon>Pseudomonadota</taxon>
        <taxon>Betaproteobacteria</taxon>
        <taxon>Rhodocyclales</taxon>
        <taxon>Rhodocyclaceae</taxon>
        <taxon>Candidatus Dactylopiibacterium</taxon>
    </lineage>
</organism>
<dbReference type="OrthoDB" id="9787650at2"/>
<dbReference type="Proteomes" id="UP000216107">
    <property type="component" value="Unassembled WGS sequence"/>
</dbReference>
<feature type="transmembrane region" description="Helical" evidence="1">
    <location>
        <begin position="30"/>
        <end position="47"/>
    </location>
</feature>
<keyword evidence="1" id="KW-0472">Membrane</keyword>